<protein>
    <submittedName>
        <fullName evidence="1">Uncharacterized protein</fullName>
    </submittedName>
</protein>
<name>A0A3S0KWD8_9GAMM</name>
<sequence>MTNEKSEAQALEELQQGLPITIAADSRFSSSLKPLLTQLEMWLNFQALKADWYSNEDFALSFDFTLVRSLDEKMQELKTARASCNTSNGSAAAAWNIEKGYAYHYESSNLTTIAFIAVDDLLEGGVGIEQGIKDRLLAVANAVANSVGSEHGLLALS</sequence>
<comment type="caution">
    <text evidence="1">The sequence shown here is derived from an EMBL/GenBank/DDBJ whole genome shotgun (WGS) entry which is preliminary data.</text>
</comment>
<organism evidence="1 2">
    <name type="scientific">Shewanella canadensis</name>
    <dbReference type="NCBI Taxonomy" id="271096"/>
    <lineage>
        <taxon>Bacteria</taxon>
        <taxon>Pseudomonadati</taxon>
        <taxon>Pseudomonadota</taxon>
        <taxon>Gammaproteobacteria</taxon>
        <taxon>Alteromonadales</taxon>
        <taxon>Shewanellaceae</taxon>
        <taxon>Shewanella</taxon>
    </lineage>
</organism>
<evidence type="ECO:0000313" key="2">
    <source>
        <dbReference type="Proteomes" id="UP000267448"/>
    </source>
</evidence>
<proteinExistence type="predicted"/>
<dbReference type="RefSeq" id="WP_126519012.1">
    <property type="nucleotide sequence ID" value="NZ_RXNU01000002.1"/>
</dbReference>
<dbReference type="EMBL" id="RXNU01000002">
    <property type="protein sequence ID" value="RTR40003.1"/>
    <property type="molecule type" value="Genomic_DNA"/>
</dbReference>
<dbReference type="Proteomes" id="UP000267448">
    <property type="component" value="Unassembled WGS sequence"/>
</dbReference>
<keyword evidence="2" id="KW-1185">Reference proteome</keyword>
<evidence type="ECO:0000313" key="1">
    <source>
        <dbReference type="EMBL" id="RTR40003.1"/>
    </source>
</evidence>
<reference evidence="1 2" key="1">
    <citation type="submission" date="2018-12" db="EMBL/GenBank/DDBJ databases">
        <authorList>
            <person name="Yu L."/>
        </authorList>
    </citation>
    <scope>NUCLEOTIDE SEQUENCE [LARGE SCALE GENOMIC DNA]</scope>
    <source>
        <strain evidence="1 2">HAW-EB2</strain>
    </source>
</reference>
<gene>
    <name evidence="1" type="ORF">EKG38_04465</name>
</gene>
<dbReference type="OrthoDB" id="6215342at2"/>
<dbReference type="AlphaFoldDB" id="A0A3S0KWD8"/>
<accession>A0A3S0KWD8</accession>